<dbReference type="Gene3D" id="3.40.50.720">
    <property type="entry name" value="NAD(P)-binding Rossmann-like Domain"/>
    <property type="match status" value="1"/>
</dbReference>
<reference evidence="6 7" key="1">
    <citation type="submission" date="2020-01" db="EMBL/GenBank/DDBJ databases">
        <title>Genome analysis of Anaerocolumna sp. CBA3638.</title>
        <authorList>
            <person name="Kim J."/>
            <person name="Roh S.W."/>
        </authorList>
    </citation>
    <scope>NUCLEOTIDE SEQUENCE [LARGE SCALE GENOMIC DNA]</scope>
    <source>
        <strain evidence="6 7">CBA3638</strain>
    </source>
</reference>
<evidence type="ECO:0000256" key="3">
    <source>
        <dbReference type="ARBA" id="ARBA00048615"/>
    </source>
</evidence>
<dbReference type="SUPFAM" id="SSF48179">
    <property type="entry name" value="6-phosphogluconate dehydrogenase C-terminal domain-like"/>
    <property type="match status" value="1"/>
</dbReference>
<dbReference type="Proteomes" id="UP000464314">
    <property type="component" value="Chromosome"/>
</dbReference>
<feature type="domain" description="Mannitol dehydrogenase C-terminal" evidence="5">
    <location>
        <begin position="274"/>
        <end position="471"/>
    </location>
</feature>
<sequence>MKSLNKSMTNATQRPVKVLQFGEGNFLRAFVDYMIDIANEQGVFNGNIAIVKPIAYGNLDAFHKQECCYTVSLRGKENGETKVLNRIVTSVSDAIDCINEYDKYSAYAKSESLRFIVSNTTEAGIVFDKTDSFKENPPKTFPGKLTKLLFERYEYFKGDSTKGLVMIPCELIENNGGSLKQCILKYADLWKLDGGFLNWINEACIFCSTLVDRIVTGYPKEEAETIFKELGYEDALLVTGEIFGLWVIESEKDISEEFPLDKAGLPVIFTNNQKPYRERKVRILNGAHTSFVLASFLAGNDYVKESMEDEDVKTFMTKTIFDEIIPTLSLPKEELITFAESVIERFENPYIKHALLSISLNSVSKWKARCLPSFQGYVSKYGKIPSHLTFSLAALLSFYRSEERGENALIGRRDDETYMIMDDEYVLDFFVKYAKLPTREMVEAYLKDKSLFGDDIAKYRSLADIITLYMENIEKYGMREAMKKISE</sequence>
<keyword evidence="1 6" id="KW-0560">Oxidoreductase</keyword>
<dbReference type="SUPFAM" id="SSF51735">
    <property type="entry name" value="NAD(P)-binding Rossmann-fold domains"/>
    <property type="match status" value="1"/>
</dbReference>
<proteinExistence type="predicted"/>
<evidence type="ECO:0000313" key="7">
    <source>
        <dbReference type="Proteomes" id="UP000464314"/>
    </source>
</evidence>
<dbReference type="PANTHER" id="PTHR30524">
    <property type="entry name" value="MANNITOL-1-PHOSPHATE 5-DEHYDROGENASE"/>
    <property type="match status" value="1"/>
</dbReference>
<dbReference type="AlphaFoldDB" id="A0A6P1TRN6"/>
<dbReference type="EC" id="1.1.1.58" evidence="6"/>
<name>A0A6P1TRN6_9FIRM</name>
<dbReference type="Pfam" id="PF08125">
    <property type="entry name" value="Mannitol_dh_C"/>
    <property type="match status" value="1"/>
</dbReference>
<organism evidence="6 7">
    <name type="scientific">Anaerocolumna sedimenticola</name>
    <dbReference type="NCBI Taxonomy" id="2696063"/>
    <lineage>
        <taxon>Bacteria</taxon>
        <taxon>Bacillati</taxon>
        <taxon>Bacillota</taxon>
        <taxon>Clostridia</taxon>
        <taxon>Lachnospirales</taxon>
        <taxon>Lachnospiraceae</taxon>
        <taxon>Anaerocolumna</taxon>
    </lineage>
</organism>
<dbReference type="GO" id="GO:0005829">
    <property type="term" value="C:cytosol"/>
    <property type="evidence" value="ECO:0007669"/>
    <property type="project" value="TreeGrafter"/>
</dbReference>
<dbReference type="Gene3D" id="1.10.1040.10">
    <property type="entry name" value="N-(1-d-carboxylethyl)-l-norvaline Dehydrogenase, domain 2"/>
    <property type="match status" value="1"/>
</dbReference>
<accession>A0A6P1TRN6</accession>
<comment type="catalytic activity">
    <reaction evidence="3">
        <text>D-mannitol 1-phosphate + NAD(+) = beta-D-fructose 6-phosphate + NADH + H(+)</text>
        <dbReference type="Rhea" id="RHEA:19661"/>
        <dbReference type="ChEBI" id="CHEBI:15378"/>
        <dbReference type="ChEBI" id="CHEBI:57540"/>
        <dbReference type="ChEBI" id="CHEBI:57634"/>
        <dbReference type="ChEBI" id="CHEBI:57945"/>
        <dbReference type="ChEBI" id="CHEBI:61381"/>
        <dbReference type="EC" id="1.1.1.17"/>
    </reaction>
</comment>
<dbReference type="GO" id="GO:0019592">
    <property type="term" value="P:mannitol catabolic process"/>
    <property type="evidence" value="ECO:0007669"/>
    <property type="project" value="TreeGrafter"/>
</dbReference>
<keyword evidence="2" id="KW-0520">NAD</keyword>
<dbReference type="GO" id="GO:0009026">
    <property type="term" value="F:tagaturonate reductase activity"/>
    <property type="evidence" value="ECO:0007669"/>
    <property type="project" value="UniProtKB-EC"/>
</dbReference>
<dbReference type="EMBL" id="CP048000">
    <property type="protein sequence ID" value="QHQ62175.1"/>
    <property type="molecule type" value="Genomic_DNA"/>
</dbReference>
<dbReference type="Pfam" id="PF01232">
    <property type="entry name" value="Mannitol_dh"/>
    <property type="match status" value="1"/>
</dbReference>
<feature type="domain" description="Mannitol dehydrogenase N-terminal" evidence="4">
    <location>
        <begin position="17"/>
        <end position="257"/>
    </location>
</feature>
<dbReference type="GO" id="GO:0019698">
    <property type="term" value="P:D-galacturonate catabolic process"/>
    <property type="evidence" value="ECO:0007669"/>
    <property type="project" value="TreeGrafter"/>
</dbReference>
<keyword evidence="7" id="KW-1185">Reference proteome</keyword>
<protein>
    <submittedName>
        <fullName evidence="6">Tagaturonate reductase</fullName>
        <ecNumber evidence="6">1.1.1.58</ecNumber>
    </submittedName>
</protein>
<dbReference type="NCBIfam" id="NF002969">
    <property type="entry name" value="PRK03643.1"/>
    <property type="match status" value="1"/>
</dbReference>
<evidence type="ECO:0000259" key="5">
    <source>
        <dbReference type="Pfam" id="PF08125"/>
    </source>
</evidence>
<dbReference type="PANTHER" id="PTHR30524:SF0">
    <property type="entry name" value="ALTRONATE OXIDOREDUCTASE-RELATED"/>
    <property type="match status" value="1"/>
</dbReference>
<evidence type="ECO:0000256" key="2">
    <source>
        <dbReference type="ARBA" id="ARBA00023027"/>
    </source>
</evidence>
<dbReference type="KEGG" id="anr:Ana3638_16460"/>
<evidence type="ECO:0000256" key="1">
    <source>
        <dbReference type="ARBA" id="ARBA00023002"/>
    </source>
</evidence>
<dbReference type="GO" id="GO:0008926">
    <property type="term" value="F:mannitol-1-phosphate 5-dehydrogenase activity"/>
    <property type="evidence" value="ECO:0007669"/>
    <property type="project" value="UniProtKB-EC"/>
</dbReference>
<dbReference type="InterPro" id="IPR008927">
    <property type="entry name" value="6-PGluconate_DH-like_C_sf"/>
</dbReference>
<dbReference type="InterPro" id="IPR013118">
    <property type="entry name" value="Mannitol_DH_C"/>
</dbReference>
<dbReference type="InterPro" id="IPR013328">
    <property type="entry name" value="6PGD_dom2"/>
</dbReference>
<dbReference type="InterPro" id="IPR013131">
    <property type="entry name" value="Mannitol_DH_N"/>
</dbReference>
<evidence type="ECO:0000259" key="4">
    <source>
        <dbReference type="Pfam" id="PF01232"/>
    </source>
</evidence>
<gene>
    <name evidence="6" type="ORF">Ana3638_16460</name>
</gene>
<dbReference type="InterPro" id="IPR036291">
    <property type="entry name" value="NAD(P)-bd_dom_sf"/>
</dbReference>
<dbReference type="RefSeq" id="WP_161839000.1">
    <property type="nucleotide sequence ID" value="NZ_CP048000.1"/>
</dbReference>
<evidence type="ECO:0000313" key="6">
    <source>
        <dbReference type="EMBL" id="QHQ62175.1"/>
    </source>
</evidence>